<sequence>FPSAPTGSFGLQAMLAAHRYLATNDEIAKLHIKTLNGTYTAHLKTVDGRYETFTLRIIPDPSKEFVRVEETHEVSTDDLSDKETRMEREAYTTIRTYRTGYGFVVTEDIALHIFLNSESGIAEFSQDPPAMCVSYVQTGWVHGGSSYKDLCLLRNGPVFFANPQRTRVQPDGSLHIPNIFNFKAIQAPSIPST</sequence>
<comment type="caution">
    <text evidence="1">The sequence shown here is derived from an EMBL/GenBank/DDBJ whole genome shotgun (WGS) entry which is preliminary data.</text>
</comment>
<protein>
    <submittedName>
        <fullName evidence="1">Uncharacterized protein</fullName>
    </submittedName>
</protein>
<evidence type="ECO:0000313" key="1">
    <source>
        <dbReference type="EMBL" id="NWE92844.1"/>
    </source>
</evidence>
<accession>A0A7Y8KL99</accession>
<reference evidence="1 2" key="1">
    <citation type="submission" date="2020-04" db="EMBL/GenBank/DDBJ databases">
        <title>Molecular characterization of pseudomonads from Agaricus bisporus reveal novel blotch 2 pathogens in Western Europe.</title>
        <authorList>
            <person name="Taparia T."/>
            <person name="Krijger M."/>
            <person name="Haynes E."/>
            <person name="Elpinstone J.G."/>
            <person name="Noble R."/>
            <person name="Van Der Wolf J."/>
        </authorList>
    </citation>
    <scope>NUCLEOTIDE SEQUENCE [LARGE SCALE GENOMIC DNA]</scope>
    <source>
        <strain evidence="1 2">P8021</strain>
    </source>
</reference>
<name>A0A7Y8KL99_9PSED</name>
<feature type="non-terminal residue" evidence="1">
    <location>
        <position position="1"/>
    </location>
</feature>
<evidence type="ECO:0000313" key="2">
    <source>
        <dbReference type="Proteomes" id="UP000585226"/>
    </source>
</evidence>
<dbReference type="RefSeq" id="WP_177115055.1">
    <property type="nucleotide sequence ID" value="NZ_JACASD010000130.1"/>
</dbReference>
<dbReference type="Proteomes" id="UP000585226">
    <property type="component" value="Unassembled WGS sequence"/>
</dbReference>
<dbReference type="AlphaFoldDB" id="A0A7Y8KL99"/>
<dbReference type="EMBL" id="JACASD010000130">
    <property type="protein sequence ID" value="NWE92844.1"/>
    <property type="molecule type" value="Genomic_DNA"/>
</dbReference>
<organism evidence="1 2">
    <name type="scientific">Pseudomonas reactans</name>
    <dbReference type="NCBI Taxonomy" id="117680"/>
    <lineage>
        <taxon>Bacteria</taxon>
        <taxon>Pseudomonadati</taxon>
        <taxon>Pseudomonadota</taxon>
        <taxon>Gammaproteobacteria</taxon>
        <taxon>Pseudomonadales</taxon>
        <taxon>Pseudomonadaceae</taxon>
        <taxon>Pseudomonas</taxon>
    </lineage>
</organism>
<proteinExistence type="predicted"/>
<gene>
    <name evidence="1" type="ORF">HX893_32490</name>
</gene>